<evidence type="ECO:0000313" key="13">
    <source>
        <dbReference type="EMBL" id="NIG20763.1"/>
    </source>
</evidence>
<feature type="domain" description="ABC transporter" evidence="11">
    <location>
        <begin position="361"/>
        <end position="591"/>
    </location>
</feature>
<dbReference type="SMART" id="SM00382">
    <property type="entry name" value="AAA"/>
    <property type="match status" value="1"/>
</dbReference>
<comment type="subcellular location">
    <subcellularLocation>
        <location evidence="1">Cell membrane</location>
        <topology evidence="1">Multi-pass membrane protein</topology>
    </subcellularLocation>
</comment>
<gene>
    <name evidence="13" type="ORF">F3J37_18965</name>
</gene>
<dbReference type="PANTHER" id="PTHR24221">
    <property type="entry name" value="ATP-BINDING CASSETTE SUB-FAMILY B"/>
    <property type="match status" value="1"/>
</dbReference>
<feature type="transmembrane region" description="Helical" evidence="10">
    <location>
        <begin position="181"/>
        <end position="200"/>
    </location>
</feature>
<dbReference type="PROSITE" id="PS50929">
    <property type="entry name" value="ABC_TM1F"/>
    <property type="match status" value="1"/>
</dbReference>
<dbReference type="InterPro" id="IPR003439">
    <property type="entry name" value="ABC_transporter-like_ATP-bd"/>
</dbReference>
<keyword evidence="6 13" id="KW-0067">ATP-binding</keyword>
<comment type="catalytic activity">
    <reaction evidence="9">
        <text>ATP + H2O + xenobioticSide 1 = ADP + phosphate + xenobioticSide 2.</text>
        <dbReference type="EC" id="7.6.2.2"/>
    </reaction>
</comment>
<dbReference type="SUPFAM" id="SSF90123">
    <property type="entry name" value="ABC transporter transmembrane region"/>
    <property type="match status" value="1"/>
</dbReference>
<evidence type="ECO:0000259" key="12">
    <source>
        <dbReference type="PROSITE" id="PS50929"/>
    </source>
</evidence>
<feature type="domain" description="ABC transmembrane type-1" evidence="12">
    <location>
        <begin position="158"/>
        <end position="327"/>
    </location>
</feature>
<evidence type="ECO:0000256" key="10">
    <source>
        <dbReference type="SAM" id="Phobius"/>
    </source>
</evidence>
<proteinExistence type="inferred from homology"/>
<dbReference type="PANTHER" id="PTHR24221:SF654">
    <property type="entry name" value="ATP-BINDING CASSETTE SUB-FAMILY B MEMBER 6"/>
    <property type="match status" value="1"/>
</dbReference>
<name>A0ABX0RWJ5_9GAMM</name>
<dbReference type="EC" id="7.6.2.2" evidence="3"/>
<evidence type="ECO:0000256" key="2">
    <source>
        <dbReference type="ARBA" id="ARBA00006526"/>
    </source>
</evidence>
<comment type="caution">
    <text evidence="13">The sequence shown here is derived from an EMBL/GenBank/DDBJ whole genome shotgun (WGS) entry which is preliminary data.</text>
</comment>
<evidence type="ECO:0000256" key="9">
    <source>
        <dbReference type="ARBA" id="ARBA00034018"/>
    </source>
</evidence>
<protein>
    <recommendedName>
        <fullName evidence="3">ABC-type xenobiotic transporter</fullName>
        <ecNumber evidence="3">7.6.2.2</ecNumber>
    </recommendedName>
</protein>
<evidence type="ECO:0000256" key="4">
    <source>
        <dbReference type="ARBA" id="ARBA00022692"/>
    </source>
</evidence>
<dbReference type="Proteomes" id="UP001515780">
    <property type="component" value="Unassembled WGS sequence"/>
</dbReference>
<dbReference type="PROSITE" id="PS50893">
    <property type="entry name" value="ABC_TRANSPORTER_2"/>
    <property type="match status" value="1"/>
</dbReference>
<feature type="transmembrane region" description="Helical" evidence="10">
    <location>
        <begin position="266"/>
        <end position="288"/>
    </location>
</feature>
<feature type="transmembrane region" description="Helical" evidence="10">
    <location>
        <begin position="80"/>
        <end position="102"/>
    </location>
</feature>
<evidence type="ECO:0000256" key="1">
    <source>
        <dbReference type="ARBA" id="ARBA00004651"/>
    </source>
</evidence>
<dbReference type="InterPro" id="IPR011527">
    <property type="entry name" value="ABC1_TM_dom"/>
</dbReference>
<evidence type="ECO:0000256" key="7">
    <source>
        <dbReference type="ARBA" id="ARBA00022989"/>
    </source>
</evidence>
<evidence type="ECO:0000256" key="5">
    <source>
        <dbReference type="ARBA" id="ARBA00022741"/>
    </source>
</evidence>
<evidence type="ECO:0000256" key="8">
    <source>
        <dbReference type="ARBA" id="ARBA00023136"/>
    </source>
</evidence>
<dbReference type="Gene3D" id="3.40.50.300">
    <property type="entry name" value="P-loop containing nucleotide triphosphate hydrolases"/>
    <property type="match status" value="1"/>
</dbReference>
<dbReference type="InterPro" id="IPR036640">
    <property type="entry name" value="ABC1_TM_sf"/>
</dbReference>
<feature type="transmembrane region" description="Helical" evidence="10">
    <location>
        <begin position="40"/>
        <end position="60"/>
    </location>
</feature>
<dbReference type="SUPFAM" id="SSF52540">
    <property type="entry name" value="P-loop containing nucleoside triphosphate hydrolases"/>
    <property type="match status" value="1"/>
</dbReference>
<dbReference type="Pfam" id="PF00005">
    <property type="entry name" value="ABC_tran"/>
    <property type="match status" value="1"/>
</dbReference>
<organism evidence="13 14">
    <name type="scientific">Candidatus Pantoea communis</name>
    <dbReference type="NCBI Taxonomy" id="2608354"/>
    <lineage>
        <taxon>Bacteria</taxon>
        <taxon>Pseudomonadati</taxon>
        <taxon>Pseudomonadota</taxon>
        <taxon>Gammaproteobacteria</taxon>
        <taxon>Enterobacterales</taxon>
        <taxon>Erwiniaceae</taxon>
        <taxon>Pantoea</taxon>
    </lineage>
</organism>
<dbReference type="InterPro" id="IPR003593">
    <property type="entry name" value="AAA+_ATPase"/>
</dbReference>
<evidence type="ECO:0000256" key="3">
    <source>
        <dbReference type="ARBA" id="ARBA00012191"/>
    </source>
</evidence>
<feature type="transmembrane region" description="Helical" evidence="10">
    <location>
        <begin position="152"/>
        <end position="175"/>
    </location>
</feature>
<dbReference type="InterPro" id="IPR027417">
    <property type="entry name" value="P-loop_NTPase"/>
</dbReference>
<dbReference type="GO" id="GO:0005524">
    <property type="term" value="F:ATP binding"/>
    <property type="evidence" value="ECO:0007669"/>
    <property type="project" value="UniProtKB-KW"/>
</dbReference>
<keyword evidence="7 10" id="KW-1133">Transmembrane helix</keyword>
<evidence type="ECO:0000313" key="14">
    <source>
        <dbReference type="Proteomes" id="UP001515780"/>
    </source>
</evidence>
<dbReference type="Gene3D" id="1.20.1560.10">
    <property type="entry name" value="ABC transporter type 1, transmembrane domain"/>
    <property type="match status" value="1"/>
</dbReference>
<comment type="similarity">
    <text evidence="2">Belongs to the ABC transporter superfamily. Drug exporter-2 (TC 3.A.1.117) family.</text>
</comment>
<dbReference type="EMBL" id="VWXC01000015">
    <property type="protein sequence ID" value="NIG20763.1"/>
    <property type="molecule type" value="Genomic_DNA"/>
</dbReference>
<evidence type="ECO:0000259" key="11">
    <source>
        <dbReference type="PROSITE" id="PS50893"/>
    </source>
</evidence>
<reference evidence="13 14" key="1">
    <citation type="journal article" date="2019" name="bioRxiv">
        <title>Bacteria contribute to plant secondary compound degradation in a generalist herbivore system.</title>
        <authorList>
            <person name="Francoeur C.B."/>
            <person name="Khadempour L."/>
            <person name="Moreira-Soto R.D."/>
            <person name="Gotting K."/>
            <person name="Book A.J."/>
            <person name="Pinto-Tomas A.A."/>
            <person name="Keefover-Ring K."/>
            <person name="Currie C.R."/>
        </authorList>
    </citation>
    <scope>NUCLEOTIDE SEQUENCE [LARGE SCALE GENOMIC DNA]</scope>
    <source>
        <strain evidence="13">Al-1710</strain>
    </source>
</reference>
<evidence type="ECO:0000256" key="6">
    <source>
        <dbReference type="ARBA" id="ARBA00022840"/>
    </source>
</evidence>
<accession>A0ABX0RWJ5</accession>
<sequence length="601" mass="67597">MNFILNYHCFDPRDPFQLQQGRQSVLLAIRYVFASSPLRITALIAIVLLQGLIPALNVFMTGKIINTLHTPQISDHALMFSVAIWCLSLLGIQLMTPLVNLIQGDVTEISTSHFSANIMRRMNESFTLSLFDNKERYEQLEFLKKEAAYRPLNFIICIIYAFRAAVMAGSLLLVLIAYSGIGAAICALSVLPMIIINIHIQKKYVHELFKNSKDAIAMRYVYGVSMDKSFLQEIRLYGLGSYLLKKFSGSAFNTYKRMHQQRVRALITPIPAMLLSLVMLFAGVYLFLSNLRSSDIAVGALVMVFQSIVMMKSHLDEIANYGANLTSMGSFFHSYHSFMTEEIEPVTNGQKLLPDNTPFSLSIKHLSFGYEGRSKRALDGIDLEIWAGEKVAILGDNGSGKTTLIKMLLRMYAYEQGDISVSGVPLQSLEIDGYRQQVATVFQDYGKYEFTVGENIALSQYDTEAHSTQVDDLLSKVAFPHPQQTRLGKQFGGDELSIGQWQRLAIARALYRKANLFIFDEFSSSLDPETEHRLFNEILSLDTTVIAVTHRLGNIKEFDRIVVMAEGKVIENGSFALLMGKQGKFYNMWHAQFKSVIAESA</sequence>
<keyword evidence="4 10" id="KW-0812">Transmembrane</keyword>
<keyword evidence="14" id="KW-1185">Reference proteome</keyword>
<keyword evidence="8 10" id="KW-0472">Membrane</keyword>
<dbReference type="CDD" id="cd03228">
    <property type="entry name" value="ABCC_MRP_Like"/>
    <property type="match status" value="1"/>
</dbReference>
<keyword evidence="5" id="KW-0547">Nucleotide-binding</keyword>
<dbReference type="InterPro" id="IPR039421">
    <property type="entry name" value="Type_1_exporter"/>
</dbReference>